<dbReference type="OrthoDB" id="443318at2759"/>
<dbReference type="PROSITE" id="PS00560">
    <property type="entry name" value="CARBOXYPEPT_SER_HIS"/>
    <property type="match status" value="1"/>
</dbReference>
<feature type="chain" id="PRO_5040544860" description="Carboxypeptidase" evidence="6">
    <location>
        <begin position="19"/>
        <end position="508"/>
    </location>
</feature>
<organism evidence="7 8">
    <name type="scientific">Clonostachys byssicola</name>
    <dbReference type="NCBI Taxonomy" id="160290"/>
    <lineage>
        <taxon>Eukaryota</taxon>
        <taxon>Fungi</taxon>
        <taxon>Dikarya</taxon>
        <taxon>Ascomycota</taxon>
        <taxon>Pezizomycotina</taxon>
        <taxon>Sordariomycetes</taxon>
        <taxon>Hypocreomycetidae</taxon>
        <taxon>Hypocreales</taxon>
        <taxon>Bionectriaceae</taxon>
        <taxon>Clonostachys</taxon>
    </lineage>
</organism>
<dbReference type="PRINTS" id="PR00724">
    <property type="entry name" value="CRBOXYPTASEC"/>
</dbReference>
<dbReference type="Gene3D" id="1.10.287.410">
    <property type="match status" value="1"/>
</dbReference>
<gene>
    <name evidence="7" type="ORF">CBYS24578_00017545</name>
</gene>
<dbReference type="InterPro" id="IPR033124">
    <property type="entry name" value="Ser_caboxypep_his_AS"/>
</dbReference>
<keyword evidence="8" id="KW-1185">Reference proteome</keyword>
<dbReference type="EC" id="3.4.16.-" evidence="6"/>
<dbReference type="InterPro" id="IPR001563">
    <property type="entry name" value="Peptidase_S10"/>
</dbReference>
<dbReference type="SUPFAM" id="SSF53474">
    <property type="entry name" value="alpha/beta-Hydrolases"/>
    <property type="match status" value="1"/>
</dbReference>
<evidence type="ECO:0000256" key="6">
    <source>
        <dbReference type="RuleBase" id="RU361156"/>
    </source>
</evidence>
<keyword evidence="2 6" id="KW-0121">Carboxypeptidase</keyword>
<evidence type="ECO:0000256" key="3">
    <source>
        <dbReference type="ARBA" id="ARBA00022670"/>
    </source>
</evidence>
<keyword evidence="6" id="KW-0732">Signal</keyword>
<dbReference type="InterPro" id="IPR029058">
    <property type="entry name" value="AB_hydrolase_fold"/>
</dbReference>
<accession>A0A9N9Y4B8</accession>
<protein>
    <recommendedName>
        <fullName evidence="6">Carboxypeptidase</fullName>
        <ecNumber evidence="6">3.4.16.-</ecNumber>
    </recommendedName>
</protein>
<dbReference type="EMBL" id="CABFNO020001468">
    <property type="protein sequence ID" value="CAG9990017.1"/>
    <property type="molecule type" value="Genomic_DNA"/>
</dbReference>
<keyword evidence="4 6" id="KW-0378">Hydrolase</keyword>
<dbReference type="Proteomes" id="UP000754883">
    <property type="component" value="Unassembled WGS sequence"/>
</dbReference>
<dbReference type="Gene3D" id="3.40.50.1820">
    <property type="entry name" value="alpha/beta hydrolase"/>
    <property type="match status" value="1"/>
</dbReference>
<evidence type="ECO:0000256" key="1">
    <source>
        <dbReference type="ARBA" id="ARBA00009431"/>
    </source>
</evidence>
<dbReference type="GO" id="GO:0004185">
    <property type="term" value="F:serine-type carboxypeptidase activity"/>
    <property type="evidence" value="ECO:0007669"/>
    <property type="project" value="UniProtKB-UniRule"/>
</dbReference>
<dbReference type="Pfam" id="PF00450">
    <property type="entry name" value="Peptidase_S10"/>
    <property type="match status" value="1"/>
</dbReference>
<dbReference type="AlphaFoldDB" id="A0A9N9Y4B8"/>
<feature type="signal peptide" evidence="6">
    <location>
        <begin position="1"/>
        <end position="18"/>
    </location>
</feature>
<evidence type="ECO:0000313" key="7">
    <source>
        <dbReference type="EMBL" id="CAG9990017.1"/>
    </source>
</evidence>
<dbReference type="PROSITE" id="PS00131">
    <property type="entry name" value="CARBOXYPEPT_SER_SER"/>
    <property type="match status" value="1"/>
</dbReference>
<comment type="similarity">
    <text evidence="1 6">Belongs to the peptidase S10 family.</text>
</comment>
<comment type="caution">
    <text evidence="7">The sequence shown here is derived from an EMBL/GenBank/DDBJ whole genome shotgun (WGS) entry which is preliminary data.</text>
</comment>
<dbReference type="PANTHER" id="PTHR11802:SF432">
    <property type="entry name" value="Y, PUTATIVE-RELATED"/>
    <property type="match status" value="1"/>
</dbReference>
<keyword evidence="5" id="KW-0325">Glycoprotein</keyword>
<sequence length="508" mass="55761">MLSIHLSAFIALGTSANAAVPQVTPRSHLQTTFSGLSDVEPFSLQLSPDTAKVCNSTTPGTSGFITSDDGQGGNNSIFFWAFESKHDPKTDPVILWMSGYESPDSPNVPSANLNSSGPGASSVGFGNLMELGPCRIASEGGYTVDNEFGWNANATVLFVDQPVGVGYSRGQRIPAGIRDSSMAMVRFLRQFMTAFPELADLDFYIAGESYGGSWVPALASTILKSESVSNERESLIVQEDRPNLSPNSSRAPKINLKGIMIGNGLVRRSVQNMGFFETVCSGPDSLFNSSQCLEWAPRAMWCEDNLAVCEVDGMKSSTCKEAESKCSGISKVVTEDMHRNPYDFRRECHDQDSCYSEMRYVEEYLNRSDVKTALGVPENQAFVGISLDVLKQWEKVGDLWRASDEYVNHLLQSGIRVLIYVGDQDLYCNAPGMRLLVDRGLSWHGQPIIRLRELVPWYLGTKSAGLWKSYEPLTYAEVAGAGHLVPFDKPEEALTLINSWIHGRLPAL</sequence>
<proteinExistence type="inferred from homology"/>
<evidence type="ECO:0000313" key="8">
    <source>
        <dbReference type="Proteomes" id="UP000754883"/>
    </source>
</evidence>
<dbReference type="InterPro" id="IPR018202">
    <property type="entry name" value="Ser_caboxypep_ser_AS"/>
</dbReference>
<keyword evidence="3 6" id="KW-0645">Protease</keyword>
<dbReference type="GO" id="GO:0000324">
    <property type="term" value="C:fungal-type vacuole"/>
    <property type="evidence" value="ECO:0007669"/>
    <property type="project" value="TreeGrafter"/>
</dbReference>
<dbReference type="GO" id="GO:0006508">
    <property type="term" value="P:proteolysis"/>
    <property type="evidence" value="ECO:0007669"/>
    <property type="project" value="UniProtKB-KW"/>
</dbReference>
<dbReference type="PANTHER" id="PTHR11802">
    <property type="entry name" value="SERINE PROTEASE FAMILY S10 SERINE CARBOXYPEPTIDASE"/>
    <property type="match status" value="1"/>
</dbReference>
<evidence type="ECO:0000256" key="5">
    <source>
        <dbReference type="ARBA" id="ARBA00023180"/>
    </source>
</evidence>
<name>A0A9N9Y4B8_9HYPO</name>
<evidence type="ECO:0000256" key="2">
    <source>
        <dbReference type="ARBA" id="ARBA00022645"/>
    </source>
</evidence>
<reference evidence="7" key="1">
    <citation type="submission" date="2021-10" db="EMBL/GenBank/DDBJ databases">
        <authorList>
            <person name="Piombo E."/>
        </authorList>
    </citation>
    <scope>NUCLEOTIDE SEQUENCE</scope>
</reference>
<evidence type="ECO:0000256" key="4">
    <source>
        <dbReference type="ARBA" id="ARBA00022801"/>
    </source>
</evidence>